<dbReference type="AlphaFoldDB" id="A0A9P6B1X1"/>
<evidence type="ECO:0000313" key="2">
    <source>
        <dbReference type="EMBL" id="KAF9516146.1"/>
    </source>
</evidence>
<evidence type="ECO:0000313" key="3">
    <source>
        <dbReference type="Proteomes" id="UP000886523"/>
    </source>
</evidence>
<keyword evidence="3" id="KW-1185">Reference proteome</keyword>
<proteinExistence type="predicted"/>
<dbReference type="Proteomes" id="UP000886523">
    <property type="component" value="Unassembled WGS sequence"/>
</dbReference>
<protein>
    <submittedName>
        <fullName evidence="2">Uncharacterized protein</fullName>
    </submittedName>
</protein>
<reference evidence="2" key="1">
    <citation type="journal article" date="2020" name="Nat. Commun.">
        <title>Large-scale genome sequencing of mycorrhizal fungi provides insights into the early evolution of symbiotic traits.</title>
        <authorList>
            <person name="Miyauchi S."/>
            <person name="Kiss E."/>
            <person name="Kuo A."/>
            <person name="Drula E."/>
            <person name="Kohler A."/>
            <person name="Sanchez-Garcia M."/>
            <person name="Morin E."/>
            <person name="Andreopoulos B."/>
            <person name="Barry K.W."/>
            <person name="Bonito G."/>
            <person name="Buee M."/>
            <person name="Carver A."/>
            <person name="Chen C."/>
            <person name="Cichocki N."/>
            <person name="Clum A."/>
            <person name="Culley D."/>
            <person name="Crous P.W."/>
            <person name="Fauchery L."/>
            <person name="Girlanda M."/>
            <person name="Hayes R.D."/>
            <person name="Keri Z."/>
            <person name="LaButti K."/>
            <person name="Lipzen A."/>
            <person name="Lombard V."/>
            <person name="Magnuson J."/>
            <person name="Maillard F."/>
            <person name="Murat C."/>
            <person name="Nolan M."/>
            <person name="Ohm R.A."/>
            <person name="Pangilinan J."/>
            <person name="Pereira M.F."/>
            <person name="Perotto S."/>
            <person name="Peter M."/>
            <person name="Pfister S."/>
            <person name="Riley R."/>
            <person name="Sitrit Y."/>
            <person name="Stielow J.B."/>
            <person name="Szollosi G."/>
            <person name="Zifcakova L."/>
            <person name="Stursova M."/>
            <person name="Spatafora J.W."/>
            <person name="Tedersoo L."/>
            <person name="Vaario L.M."/>
            <person name="Yamada A."/>
            <person name="Yan M."/>
            <person name="Wang P."/>
            <person name="Xu J."/>
            <person name="Bruns T."/>
            <person name="Baldrian P."/>
            <person name="Vilgalys R."/>
            <person name="Dunand C."/>
            <person name="Henrissat B."/>
            <person name="Grigoriev I.V."/>
            <person name="Hibbett D."/>
            <person name="Nagy L.G."/>
            <person name="Martin F.M."/>
        </authorList>
    </citation>
    <scope>NUCLEOTIDE SEQUENCE</scope>
    <source>
        <strain evidence="2">UP504</strain>
    </source>
</reference>
<feature type="compositionally biased region" description="Polar residues" evidence="1">
    <location>
        <begin position="127"/>
        <end position="141"/>
    </location>
</feature>
<feature type="region of interest" description="Disordered" evidence="1">
    <location>
        <begin position="78"/>
        <end position="141"/>
    </location>
</feature>
<feature type="compositionally biased region" description="Basic and acidic residues" evidence="1">
    <location>
        <begin position="78"/>
        <end position="126"/>
    </location>
</feature>
<sequence>MEALNQIEAEKAATVADAIKNDKLKWQKEDNVRKVAFFKCTQRVAKHFNDLQIKAQKQAKMEPCNQEKEAAKAAKAAEKVAAKEAEHKQKAQAKAEKAVLDAATKGHKEATSRGKRKAVSDNKENRAQNQDTPSIQNPSPK</sequence>
<gene>
    <name evidence="2" type="ORF">BS47DRAFT_1391047</name>
</gene>
<dbReference type="EMBL" id="MU128943">
    <property type="protein sequence ID" value="KAF9516146.1"/>
    <property type="molecule type" value="Genomic_DNA"/>
</dbReference>
<organism evidence="2 3">
    <name type="scientific">Hydnum rufescens UP504</name>
    <dbReference type="NCBI Taxonomy" id="1448309"/>
    <lineage>
        <taxon>Eukaryota</taxon>
        <taxon>Fungi</taxon>
        <taxon>Dikarya</taxon>
        <taxon>Basidiomycota</taxon>
        <taxon>Agaricomycotina</taxon>
        <taxon>Agaricomycetes</taxon>
        <taxon>Cantharellales</taxon>
        <taxon>Hydnaceae</taxon>
        <taxon>Hydnum</taxon>
    </lineage>
</organism>
<evidence type="ECO:0000256" key="1">
    <source>
        <dbReference type="SAM" id="MobiDB-lite"/>
    </source>
</evidence>
<name>A0A9P6B1X1_9AGAM</name>
<accession>A0A9P6B1X1</accession>
<comment type="caution">
    <text evidence="2">The sequence shown here is derived from an EMBL/GenBank/DDBJ whole genome shotgun (WGS) entry which is preliminary data.</text>
</comment>